<keyword evidence="2" id="KW-1185">Reference proteome</keyword>
<proteinExistence type="predicted"/>
<comment type="caution">
    <text evidence="1">The sequence shown here is derived from an EMBL/GenBank/DDBJ whole genome shotgun (WGS) entry which is preliminary data.</text>
</comment>
<reference evidence="1 2" key="1">
    <citation type="submission" date="2018-12" db="EMBL/GenBank/DDBJ databases">
        <title>Genome sequence and assembly of Colletotrichum trifolii.</title>
        <authorList>
            <person name="Gan P."/>
            <person name="Shirasu K."/>
        </authorList>
    </citation>
    <scope>NUCLEOTIDE SEQUENCE [LARGE SCALE GENOMIC DNA]</scope>
    <source>
        <strain evidence="1 2">543-2</strain>
    </source>
</reference>
<protein>
    <submittedName>
        <fullName evidence="1">Uncharacterized protein</fullName>
    </submittedName>
</protein>
<dbReference type="Proteomes" id="UP000295703">
    <property type="component" value="Unassembled WGS sequence"/>
</dbReference>
<sequence>MTSRTCVTASIAAVTMTPMIYPYRFTSLCNKTSPHLHVPCCCRALSSDATPHNHATATFQVLSSPPASIEVRYSYSALYTCNTGWKSALSAFVSSAPPVRDVMRMRNRPLSAASHSCLRSNVTIVQSIDTCTHACTHLSADTAASRILHLFVSASQTEADFPS</sequence>
<evidence type="ECO:0000313" key="1">
    <source>
        <dbReference type="EMBL" id="TDZ39742.1"/>
    </source>
</evidence>
<dbReference type="AlphaFoldDB" id="A0A4R8QL52"/>
<accession>A0A4R8QL52</accession>
<dbReference type="EMBL" id="RYZW01000172">
    <property type="protein sequence ID" value="TDZ39742.1"/>
    <property type="molecule type" value="Genomic_DNA"/>
</dbReference>
<name>A0A4R8QL52_COLTR</name>
<evidence type="ECO:0000313" key="2">
    <source>
        <dbReference type="Proteomes" id="UP000295703"/>
    </source>
</evidence>
<gene>
    <name evidence="1" type="ORF">CTRI78_v010492</name>
</gene>
<organism evidence="1 2">
    <name type="scientific">Colletotrichum trifolii</name>
    <dbReference type="NCBI Taxonomy" id="5466"/>
    <lineage>
        <taxon>Eukaryota</taxon>
        <taxon>Fungi</taxon>
        <taxon>Dikarya</taxon>
        <taxon>Ascomycota</taxon>
        <taxon>Pezizomycotina</taxon>
        <taxon>Sordariomycetes</taxon>
        <taxon>Hypocreomycetidae</taxon>
        <taxon>Glomerellales</taxon>
        <taxon>Glomerellaceae</taxon>
        <taxon>Colletotrichum</taxon>
        <taxon>Colletotrichum orbiculare species complex</taxon>
    </lineage>
</organism>